<protein>
    <submittedName>
        <fullName evidence="1">Uncharacterized protein</fullName>
    </submittedName>
</protein>
<gene>
    <name evidence="1" type="ORF">F7D20_00570</name>
</gene>
<dbReference type="RefSeq" id="WP_158462334.1">
    <property type="nucleotide sequence ID" value="NZ_VZAD01000007.1"/>
</dbReference>
<evidence type="ECO:0000313" key="1">
    <source>
        <dbReference type="EMBL" id="MQP10489.1"/>
    </source>
</evidence>
<dbReference type="Proteomes" id="UP000384372">
    <property type="component" value="Unassembled WGS sequence"/>
</dbReference>
<reference evidence="1 2" key="1">
    <citation type="submission" date="2019-09" db="EMBL/GenBank/DDBJ databases">
        <title>Distinct polysaccharide growth profiles of human intestinal Prevotella copri isolates.</title>
        <authorList>
            <person name="Fehlner-Peach H."/>
            <person name="Magnabosco C."/>
            <person name="Raghavan V."/>
            <person name="Scher J.U."/>
            <person name="Tett A."/>
            <person name="Cox L.M."/>
            <person name="Gottsegen C."/>
            <person name="Watters A."/>
            <person name="Wiltshire- Gordon J.D."/>
            <person name="Segata N."/>
            <person name="Bonneau R."/>
            <person name="Littman D.R."/>
        </authorList>
    </citation>
    <scope>NUCLEOTIDE SEQUENCE [LARGE SCALE GENOMIC DNA]</scope>
    <source>
        <strain evidence="2">iAQ1173</strain>
    </source>
</reference>
<accession>A0A6A7W7Q3</accession>
<dbReference type="OrthoDB" id="1046898at2"/>
<sequence length="199" mass="22188">MGLVLVLFASLFVASCNNDDEESLEQEFAHVLDNHGVAYDFSDNGNCFGDGGGIGQADFDNMCIGHGWKHYATWEIDKNGKRKSAEYYSNMLGLAPEQYYFDSNTKLTTYCRSDISGGAVKKNEVTYRFYDNYNGTSRTVLLLDNNEYIQITGWMLGAQPSFCMVQPLGIKADGTTVYGVSIYVQMTDKELKAMQDSAK</sequence>
<name>A0A6A7W7Q3_9BACT</name>
<evidence type="ECO:0000313" key="2">
    <source>
        <dbReference type="Proteomes" id="UP000384372"/>
    </source>
</evidence>
<keyword evidence="2" id="KW-1185">Reference proteome</keyword>
<organism evidence="1 2">
    <name type="scientific">Segatella copri</name>
    <dbReference type="NCBI Taxonomy" id="165179"/>
    <lineage>
        <taxon>Bacteria</taxon>
        <taxon>Pseudomonadati</taxon>
        <taxon>Bacteroidota</taxon>
        <taxon>Bacteroidia</taxon>
        <taxon>Bacteroidales</taxon>
        <taxon>Prevotellaceae</taxon>
        <taxon>Segatella</taxon>
    </lineage>
</organism>
<dbReference type="EMBL" id="VZAD01000007">
    <property type="protein sequence ID" value="MQP10489.1"/>
    <property type="molecule type" value="Genomic_DNA"/>
</dbReference>
<dbReference type="AlphaFoldDB" id="A0A6A7W7Q3"/>
<comment type="caution">
    <text evidence="1">The sequence shown here is derived from an EMBL/GenBank/DDBJ whole genome shotgun (WGS) entry which is preliminary data.</text>
</comment>
<proteinExistence type="predicted"/>